<organism evidence="6 7">
    <name type="scientific">Mycoemilia scoparia</name>
    <dbReference type="NCBI Taxonomy" id="417184"/>
    <lineage>
        <taxon>Eukaryota</taxon>
        <taxon>Fungi</taxon>
        <taxon>Fungi incertae sedis</taxon>
        <taxon>Zoopagomycota</taxon>
        <taxon>Kickxellomycotina</taxon>
        <taxon>Kickxellomycetes</taxon>
        <taxon>Kickxellales</taxon>
        <taxon>Kickxellaceae</taxon>
        <taxon>Mycoemilia</taxon>
    </lineage>
</organism>
<dbReference type="GO" id="GO:0000981">
    <property type="term" value="F:DNA-binding transcription factor activity, RNA polymerase II-specific"/>
    <property type="evidence" value="ECO:0007669"/>
    <property type="project" value="TreeGrafter"/>
</dbReference>
<keyword evidence="2 3" id="KW-0539">Nucleus</keyword>
<dbReference type="InterPro" id="IPR001766">
    <property type="entry name" value="Fork_head_dom"/>
</dbReference>
<keyword evidence="7" id="KW-1185">Reference proteome</keyword>
<dbReference type="SMART" id="SM00339">
    <property type="entry name" value="FH"/>
    <property type="match status" value="1"/>
</dbReference>
<sequence length="656" mass="70314">MNPEEYPIICRPADLSLGHMSYTTCPGIDGLTNSNDNLSTPSLTTYSATPNTIQADMMSPQSPLSRMPFNPHNQHALNPHPHHQGFHMVKDAYIDLRIPPPHPPPGDYSHMPIPQHQLAQNPHCGYVGPMGFQSMPMPSNQKPEFSYASLIAQSLRDAPTQRRTLNGIYEWILNHFPYYRDRQGWQNSIRHNLSLNKGFMKIKREDSQPGKGSFWTFTPGYENSLVNGHFKPNRSRAGKAALAAAAAKAKAKDAPDADQNDENQPLTPKTENSTKKSSKKKRPRAPTSSEDPKSTATAPSGSSKSALPRDSKPNITPKSAIPASARELAKWKIPLGVGSTINMKRSHSVPPKDQPSVSTLANSSSASVYCEKLSAGIPSSKKMRCESAGSFPAFLGGYPGFSYEMPIPMPITSEAQHLQGNPNTYQQQPKSRPTSSEESDPQAASSALSALPMAPFLQYPSQISPNATDITSPHQYVDPQDVLVSRKAAESNASALHINSYVDSQSAAGFVSPNDAGLPTGISHTGSYADHGDIFTNSVNDTISSYLQGQPSADSWGNIQPMYSGSDPSVESFMSMFTPGSQGQSGVSCVGGSAGGAYDETFRDGSGHFTVPNITTSSSGAERVEVSQIQIPSVAGSHAPSSSGGIIQPAVMTNMS</sequence>
<dbReference type="PANTHER" id="PTHR11829">
    <property type="entry name" value="FORKHEAD BOX PROTEIN"/>
    <property type="match status" value="1"/>
</dbReference>
<gene>
    <name evidence="6" type="primary">foxc1</name>
    <name evidence="6" type="ORF">H4219_003158</name>
</gene>
<feature type="domain" description="Fork-head" evidence="5">
    <location>
        <begin position="142"/>
        <end position="235"/>
    </location>
</feature>
<dbReference type="SUPFAM" id="SSF46785">
    <property type="entry name" value="Winged helix' DNA-binding domain"/>
    <property type="match status" value="1"/>
</dbReference>
<feature type="region of interest" description="Disordered" evidence="4">
    <location>
        <begin position="237"/>
        <end position="321"/>
    </location>
</feature>
<dbReference type="GO" id="GO:0005634">
    <property type="term" value="C:nucleus"/>
    <property type="evidence" value="ECO:0007669"/>
    <property type="project" value="UniProtKB-SubCell"/>
</dbReference>
<proteinExistence type="predicted"/>
<name>A0A9W8A0V0_9FUNG</name>
<comment type="subcellular location">
    <subcellularLocation>
        <location evidence="3">Nucleus</location>
    </subcellularLocation>
</comment>
<feature type="compositionally biased region" description="Polar residues" evidence="4">
    <location>
        <begin position="639"/>
        <end position="656"/>
    </location>
</feature>
<dbReference type="FunFam" id="1.10.10.10:FF:000135">
    <property type="entry name" value="forkhead box protein G1"/>
    <property type="match status" value="1"/>
</dbReference>
<dbReference type="PROSITE" id="PS00658">
    <property type="entry name" value="FORK_HEAD_2"/>
    <property type="match status" value="1"/>
</dbReference>
<dbReference type="PANTHER" id="PTHR11829:SF343">
    <property type="entry name" value="FORK-HEAD DOMAIN-CONTAINING PROTEIN"/>
    <property type="match status" value="1"/>
</dbReference>
<dbReference type="PRINTS" id="PR00053">
    <property type="entry name" value="FORKHEAD"/>
</dbReference>
<feature type="compositionally biased region" description="Polar residues" evidence="4">
    <location>
        <begin position="262"/>
        <end position="271"/>
    </location>
</feature>
<evidence type="ECO:0000256" key="2">
    <source>
        <dbReference type="ARBA" id="ARBA00023242"/>
    </source>
</evidence>
<feature type="region of interest" description="Disordered" evidence="4">
    <location>
        <begin position="634"/>
        <end position="656"/>
    </location>
</feature>
<dbReference type="InterPro" id="IPR036388">
    <property type="entry name" value="WH-like_DNA-bd_sf"/>
</dbReference>
<evidence type="ECO:0000313" key="6">
    <source>
        <dbReference type="EMBL" id="KAJ1917525.1"/>
    </source>
</evidence>
<dbReference type="PROSITE" id="PS50039">
    <property type="entry name" value="FORK_HEAD_3"/>
    <property type="match status" value="1"/>
</dbReference>
<keyword evidence="1 3" id="KW-0238">DNA-binding</keyword>
<feature type="DNA-binding region" description="Fork-head" evidence="3">
    <location>
        <begin position="142"/>
        <end position="235"/>
    </location>
</feature>
<dbReference type="InterPro" id="IPR036390">
    <property type="entry name" value="WH_DNA-bd_sf"/>
</dbReference>
<feature type="compositionally biased region" description="Polar residues" evidence="4">
    <location>
        <begin position="414"/>
        <end position="436"/>
    </location>
</feature>
<dbReference type="EMBL" id="JANBPU010000069">
    <property type="protein sequence ID" value="KAJ1917525.1"/>
    <property type="molecule type" value="Genomic_DNA"/>
</dbReference>
<dbReference type="InterPro" id="IPR050211">
    <property type="entry name" value="FOX_domain-containing"/>
</dbReference>
<evidence type="ECO:0000256" key="4">
    <source>
        <dbReference type="SAM" id="MobiDB-lite"/>
    </source>
</evidence>
<dbReference type="InterPro" id="IPR030456">
    <property type="entry name" value="TF_fork_head_CS_2"/>
</dbReference>
<dbReference type="AlphaFoldDB" id="A0A9W8A0V0"/>
<dbReference type="Gene3D" id="1.10.10.10">
    <property type="entry name" value="Winged helix-like DNA-binding domain superfamily/Winged helix DNA-binding domain"/>
    <property type="match status" value="1"/>
</dbReference>
<feature type="compositionally biased region" description="Low complexity" evidence="4">
    <location>
        <begin position="238"/>
        <end position="248"/>
    </location>
</feature>
<comment type="caution">
    <text evidence="6">The sequence shown here is derived from an EMBL/GenBank/DDBJ whole genome shotgun (WGS) entry which is preliminary data.</text>
</comment>
<evidence type="ECO:0000313" key="7">
    <source>
        <dbReference type="Proteomes" id="UP001150538"/>
    </source>
</evidence>
<evidence type="ECO:0000256" key="1">
    <source>
        <dbReference type="ARBA" id="ARBA00023125"/>
    </source>
</evidence>
<evidence type="ECO:0000256" key="3">
    <source>
        <dbReference type="PROSITE-ProRule" id="PRU00089"/>
    </source>
</evidence>
<accession>A0A9W8A0V0</accession>
<protein>
    <submittedName>
        <fullName evidence="6">Foxc1p</fullName>
    </submittedName>
</protein>
<dbReference type="OrthoDB" id="5954824at2759"/>
<dbReference type="Pfam" id="PF00250">
    <property type="entry name" value="Forkhead"/>
    <property type="match status" value="1"/>
</dbReference>
<dbReference type="GO" id="GO:0000978">
    <property type="term" value="F:RNA polymerase II cis-regulatory region sequence-specific DNA binding"/>
    <property type="evidence" value="ECO:0007669"/>
    <property type="project" value="TreeGrafter"/>
</dbReference>
<feature type="region of interest" description="Disordered" evidence="4">
    <location>
        <begin position="414"/>
        <end position="447"/>
    </location>
</feature>
<feature type="compositionally biased region" description="Polar residues" evidence="4">
    <location>
        <begin position="294"/>
        <end position="305"/>
    </location>
</feature>
<dbReference type="Proteomes" id="UP001150538">
    <property type="component" value="Unassembled WGS sequence"/>
</dbReference>
<reference evidence="6" key="1">
    <citation type="submission" date="2022-07" db="EMBL/GenBank/DDBJ databases">
        <title>Phylogenomic reconstructions and comparative analyses of Kickxellomycotina fungi.</title>
        <authorList>
            <person name="Reynolds N.K."/>
            <person name="Stajich J.E."/>
            <person name="Barry K."/>
            <person name="Grigoriev I.V."/>
            <person name="Crous P."/>
            <person name="Smith M.E."/>
        </authorList>
    </citation>
    <scope>NUCLEOTIDE SEQUENCE</scope>
    <source>
        <strain evidence="6">NBRC 100468</strain>
    </source>
</reference>
<evidence type="ECO:0000259" key="5">
    <source>
        <dbReference type="PROSITE" id="PS50039"/>
    </source>
</evidence>